<evidence type="ECO:0000259" key="7">
    <source>
        <dbReference type="Pfam" id="PF23914"/>
    </source>
</evidence>
<dbReference type="GO" id="GO:0017004">
    <property type="term" value="P:cytochrome complex assembly"/>
    <property type="evidence" value="ECO:0007669"/>
    <property type="project" value="UniProtKB-KW"/>
</dbReference>
<evidence type="ECO:0000256" key="3">
    <source>
        <dbReference type="ARBA" id="ARBA00022748"/>
    </source>
</evidence>
<dbReference type="InterPro" id="IPR051263">
    <property type="entry name" value="C-type_cytochrome_biogenesis"/>
</dbReference>
<proteinExistence type="predicted"/>
<feature type="domain" description="Cytochrome c-type biogenesis protein H Ig-like" evidence="6">
    <location>
        <begin position="303"/>
        <end position="398"/>
    </location>
</feature>
<accession>A0A0C6NZV3</accession>
<dbReference type="OrthoDB" id="9776053at2"/>
<evidence type="ECO:0000313" key="8">
    <source>
        <dbReference type="EMBL" id="CCJ52531.1"/>
    </source>
</evidence>
<keyword evidence="2" id="KW-0677">Repeat</keyword>
<evidence type="ECO:0000256" key="4">
    <source>
        <dbReference type="ARBA" id="ARBA00022803"/>
    </source>
</evidence>
<dbReference type="GO" id="GO:0030313">
    <property type="term" value="C:cell envelope"/>
    <property type="evidence" value="ECO:0007669"/>
    <property type="project" value="UniProtKB-SubCell"/>
</dbReference>
<evidence type="ECO:0000259" key="6">
    <source>
        <dbReference type="Pfam" id="PF23892"/>
    </source>
</evidence>
<feature type="repeat" description="TPR" evidence="5">
    <location>
        <begin position="160"/>
        <end position="193"/>
    </location>
</feature>
<dbReference type="InterPro" id="IPR056412">
    <property type="entry name" value="Ig_CycH"/>
</dbReference>
<dbReference type="SMART" id="SM00028">
    <property type="entry name" value="TPR"/>
    <property type="match status" value="2"/>
</dbReference>
<dbReference type="PROSITE" id="PS50005">
    <property type="entry name" value="TPR"/>
    <property type="match status" value="1"/>
</dbReference>
<evidence type="ECO:0000256" key="5">
    <source>
        <dbReference type="PROSITE-ProRule" id="PRU00339"/>
    </source>
</evidence>
<evidence type="ECO:0000256" key="1">
    <source>
        <dbReference type="ARBA" id="ARBA00004196"/>
    </source>
</evidence>
<dbReference type="SUPFAM" id="SSF48452">
    <property type="entry name" value="TPR-like"/>
    <property type="match status" value="1"/>
</dbReference>
<dbReference type="RefSeq" id="WP_015063825.1">
    <property type="nucleotide sequence ID" value="NC_019382.1"/>
</dbReference>
<dbReference type="PANTHER" id="PTHR47870">
    <property type="entry name" value="CYTOCHROME C-TYPE BIOGENESIS PROTEIN CCMH"/>
    <property type="match status" value="1"/>
</dbReference>
<dbReference type="EMBL" id="HE965806">
    <property type="protein sequence ID" value="CCJ52531.1"/>
    <property type="molecule type" value="Genomic_DNA"/>
</dbReference>
<keyword evidence="4 5" id="KW-0802">TPR repeat</keyword>
<dbReference type="PANTHER" id="PTHR47870:SF4">
    <property type="entry name" value="CYTOCHROME C-TYPE BIOGENESIS PROTEIN CYCH"/>
    <property type="match status" value="1"/>
</dbReference>
<dbReference type="Proteomes" id="UP000007564">
    <property type="component" value="Chromosome"/>
</dbReference>
<reference evidence="8 9" key="1">
    <citation type="journal article" date="2012" name="BMC Genomics">
        <title>Comparative genomics of the classical Bordetella subspecies: the evolution and exchange of virulence-associated diversity amongst closely related pathogens.</title>
        <authorList>
            <person name="Park J."/>
            <person name="Zhang Y."/>
            <person name="Buboltz A.M."/>
            <person name="Zhang X."/>
            <person name="Schuster S.C."/>
            <person name="Ahuja U."/>
            <person name="Liu M."/>
            <person name="Miller J.F."/>
            <person name="Sebaihia M."/>
            <person name="Bentley S.D."/>
            <person name="Parkhill J."/>
            <person name="Harvill E.T."/>
        </authorList>
    </citation>
    <scope>NUCLEOTIDE SEQUENCE [LARGE SCALE GENOMIC DNA]</scope>
    <source>
        <strain evidence="8 9">253</strain>
    </source>
</reference>
<dbReference type="InterPro" id="IPR056413">
    <property type="entry name" value="TPR_CcmH_CycH"/>
</dbReference>
<dbReference type="InterPro" id="IPR017560">
    <property type="entry name" value="Cyt_c_biogenesis_CcmI"/>
</dbReference>
<dbReference type="KEGG" id="bbh:BN112_0613"/>
<dbReference type="InterPro" id="IPR019734">
    <property type="entry name" value="TPR_rpt"/>
</dbReference>
<gene>
    <name evidence="8" type="primary">cycH</name>
    <name evidence="8" type="ORF">BN112_0613</name>
</gene>
<dbReference type="AlphaFoldDB" id="A0A0C6NZV3"/>
<organism evidence="8 9">
    <name type="scientific">Bordetella bronchiseptica 253</name>
    <dbReference type="NCBI Taxonomy" id="568707"/>
    <lineage>
        <taxon>Bacteria</taxon>
        <taxon>Pseudomonadati</taxon>
        <taxon>Pseudomonadota</taxon>
        <taxon>Betaproteobacteria</taxon>
        <taxon>Burkholderiales</taxon>
        <taxon>Alcaligenaceae</taxon>
        <taxon>Bordetella</taxon>
    </lineage>
</organism>
<dbReference type="Pfam" id="PF23892">
    <property type="entry name" value="Ig_CycH"/>
    <property type="match status" value="1"/>
</dbReference>
<dbReference type="GO" id="GO:0005886">
    <property type="term" value="C:plasma membrane"/>
    <property type="evidence" value="ECO:0007669"/>
    <property type="project" value="TreeGrafter"/>
</dbReference>
<evidence type="ECO:0000256" key="2">
    <source>
        <dbReference type="ARBA" id="ARBA00022737"/>
    </source>
</evidence>
<keyword evidence="3" id="KW-0201">Cytochrome c-type biogenesis</keyword>
<dbReference type="Pfam" id="PF23914">
    <property type="entry name" value="TPR_CcmH_CycH"/>
    <property type="match status" value="1"/>
</dbReference>
<dbReference type="Gene3D" id="1.25.40.10">
    <property type="entry name" value="Tetratricopeptide repeat domain"/>
    <property type="match status" value="1"/>
</dbReference>
<comment type="subcellular location">
    <subcellularLocation>
        <location evidence="1">Cell envelope</location>
    </subcellularLocation>
</comment>
<sequence length="409" mass="42913">MTALWLIVLLLLLATLAALILPMLRRERAAGPADAAATVRAFYQAQRAQLQRELREGALTAQAHARAEEELQRELLQALDARRDTAPAPARRASLAAACALSVAVPVAAMLLYQHLGDPRAAASMMLAAPQDAHAEDAAQDMTQAIGALAERLRRQPDDAEGWYMLARSYETLGRYDDAVAAYMETVRLVPDQPALLADLADALLSANGGAPDAKSERVIAQALALQPDQPKALALAGMAALRRGDAAQALAHWQRLKTLLPPDSPAAAQIDNNIAQARAMATGAPPAPAPQAAAPDSLAGHASIAAALRAQVADTDTVFILARPAGGGRMPLAILRKQVRELPLDFTLDRAQAMSPAATLAQASTVDVEIRVSRAGAAEARPGDLLGVLRGVAVGSRGLRLVADTVVR</sequence>
<protein>
    <submittedName>
        <fullName evidence="8">Cytochrome C-type biogenesis protein</fullName>
    </submittedName>
</protein>
<dbReference type="InterPro" id="IPR011990">
    <property type="entry name" value="TPR-like_helical_dom_sf"/>
</dbReference>
<dbReference type="HOGENOM" id="CLU_036074_2_0_4"/>
<dbReference type="NCBIfam" id="TIGR03142">
    <property type="entry name" value="cytochro_ccmI"/>
    <property type="match status" value="1"/>
</dbReference>
<feature type="domain" description="Cytochrome c-type biogenesis protein H TPR" evidence="7">
    <location>
        <begin position="137"/>
        <end position="267"/>
    </location>
</feature>
<name>A0A0C6NZV3_BORBO</name>
<evidence type="ECO:0000313" key="9">
    <source>
        <dbReference type="Proteomes" id="UP000007564"/>
    </source>
</evidence>